<comment type="subcellular location">
    <subcellularLocation>
        <location evidence="1 7">Cell outer membrane</location>
        <topology evidence="1 7">Multi-pass membrane protein</topology>
    </subcellularLocation>
</comment>
<name>A0A6L9E747_9FLAO</name>
<dbReference type="InterPro" id="IPR037066">
    <property type="entry name" value="Plug_dom_sf"/>
</dbReference>
<dbReference type="InterPro" id="IPR039426">
    <property type="entry name" value="TonB-dep_rcpt-like"/>
</dbReference>
<evidence type="ECO:0000256" key="3">
    <source>
        <dbReference type="ARBA" id="ARBA00022452"/>
    </source>
</evidence>
<evidence type="ECO:0000256" key="4">
    <source>
        <dbReference type="ARBA" id="ARBA00022692"/>
    </source>
</evidence>
<keyword evidence="4 7" id="KW-0812">Transmembrane</keyword>
<gene>
    <name evidence="9" type="ORF">GTQ38_00940</name>
</gene>
<dbReference type="Gene3D" id="2.40.170.20">
    <property type="entry name" value="TonB-dependent receptor, beta-barrel domain"/>
    <property type="match status" value="1"/>
</dbReference>
<dbReference type="NCBIfam" id="TIGR04057">
    <property type="entry name" value="SusC_RagA_signa"/>
    <property type="match status" value="1"/>
</dbReference>
<accession>A0A6L9E747</accession>
<keyword evidence="3 7" id="KW-1134">Transmembrane beta strand</keyword>
<dbReference type="Gene3D" id="2.170.130.10">
    <property type="entry name" value="TonB-dependent receptor, plug domain"/>
    <property type="match status" value="1"/>
</dbReference>
<feature type="domain" description="TonB-dependent receptor plug" evidence="8">
    <location>
        <begin position="126"/>
        <end position="239"/>
    </location>
</feature>
<dbReference type="Pfam" id="PF07715">
    <property type="entry name" value="Plug"/>
    <property type="match status" value="1"/>
</dbReference>
<reference evidence="9 10" key="1">
    <citation type="submission" date="2020-01" db="EMBL/GenBank/DDBJ databases">
        <title>Bacteria diversity of Porities sp.</title>
        <authorList>
            <person name="Wang G."/>
        </authorList>
    </citation>
    <scope>NUCLEOTIDE SEQUENCE [LARGE SCALE GENOMIC DNA]</scope>
    <source>
        <strain evidence="9 10">R33</strain>
    </source>
</reference>
<dbReference type="Pfam" id="PF13715">
    <property type="entry name" value="CarbopepD_reg_2"/>
    <property type="match status" value="1"/>
</dbReference>
<dbReference type="InterPro" id="IPR036942">
    <property type="entry name" value="Beta-barrel_TonB_sf"/>
</dbReference>
<dbReference type="EMBL" id="WXYO01000001">
    <property type="protein sequence ID" value="NAS10546.1"/>
    <property type="molecule type" value="Genomic_DNA"/>
</dbReference>
<keyword evidence="10" id="KW-1185">Reference proteome</keyword>
<evidence type="ECO:0000313" key="9">
    <source>
        <dbReference type="EMBL" id="NAS10546.1"/>
    </source>
</evidence>
<comment type="caution">
    <text evidence="9">The sequence shown here is derived from an EMBL/GenBank/DDBJ whole genome shotgun (WGS) entry which is preliminary data.</text>
</comment>
<evidence type="ECO:0000256" key="1">
    <source>
        <dbReference type="ARBA" id="ARBA00004571"/>
    </source>
</evidence>
<evidence type="ECO:0000256" key="7">
    <source>
        <dbReference type="PROSITE-ProRule" id="PRU01360"/>
    </source>
</evidence>
<evidence type="ECO:0000259" key="8">
    <source>
        <dbReference type="Pfam" id="PF07715"/>
    </source>
</evidence>
<evidence type="ECO:0000256" key="5">
    <source>
        <dbReference type="ARBA" id="ARBA00023136"/>
    </source>
</evidence>
<dbReference type="Proteomes" id="UP000475249">
    <property type="component" value="Unassembled WGS sequence"/>
</dbReference>
<dbReference type="AlphaFoldDB" id="A0A6L9E747"/>
<proteinExistence type="inferred from homology"/>
<dbReference type="GO" id="GO:0009279">
    <property type="term" value="C:cell outer membrane"/>
    <property type="evidence" value="ECO:0007669"/>
    <property type="project" value="UniProtKB-SubCell"/>
</dbReference>
<keyword evidence="2 7" id="KW-0813">Transport</keyword>
<dbReference type="SUPFAM" id="SSF49464">
    <property type="entry name" value="Carboxypeptidase regulatory domain-like"/>
    <property type="match status" value="1"/>
</dbReference>
<dbReference type="SUPFAM" id="SSF56935">
    <property type="entry name" value="Porins"/>
    <property type="match status" value="1"/>
</dbReference>
<protein>
    <submittedName>
        <fullName evidence="9">SusC/RagA family TonB-linked outer membrane protein</fullName>
    </submittedName>
</protein>
<comment type="similarity">
    <text evidence="7">Belongs to the TonB-dependent receptor family.</text>
</comment>
<keyword evidence="5 7" id="KW-0472">Membrane</keyword>
<evidence type="ECO:0000313" key="10">
    <source>
        <dbReference type="Proteomes" id="UP000475249"/>
    </source>
</evidence>
<dbReference type="InterPro" id="IPR012910">
    <property type="entry name" value="Plug_dom"/>
</dbReference>
<dbReference type="RefSeq" id="WP_161433348.1">
    <property type="nucleotide sequence ID" value="NZ_WXYO01000001.1"/>
</dbReference>
<dbReference type="PROSITE" id="PS52016">
    <property type="entry name" value="TONB_DEPENDENT_REC_3"/>
    <property type="match status" value="1"/>
</dbReference>
<evidence type="ECO:0000256" key="6">
    <source>
        <dbReference type="ARBA" id="ARBA00023237"/>
    </source>
</evidence>
<dbReference type="Gene3D" id="2.60.40.1120">
    <property type="entry name" value="Carboxypeptidase-like, regulatory domain"/>
    <property type="match status" value="1"/>
</dbReference>
<organism evidence="9 10">
    <name type="scientific">Poritiphilus flavus</name>
    <dbReference type="NCBI Taxonomy" id="2697053"/>
    <lineage>
        <taxon>Bacteria</taxon>
        <taxon>Pseudomonadati</taxon>
        <taxon>Bacteroidota</taxon>
        <taxon>Flavobacteriia</taxon>
        <taxon>Flavobacteriales</taxon>
        <taxon>Flavobacteriaceae</taxon>
        <taxon>Poritiphilus</taxon>
    </lineage>
</organism>
<dbReference type="InterPro" id="IPR008969">
    <property type="entry name" value="CarboxyPept-like_regulatory"/>
</dbReference>
<dbReference type="InterPro" id="IPR023996">
    <property type="entry name" value="TonB-dep_OMP_SusC/RagA"/>
</dbReference>
<dbReference type="NCBIfam" id="TIGR04056">
    <property type="entry name" value="OMP_RagA_SusC"/>
    <property type="match status" value="1"/>
</dbReference>
<sequence>MKETPSKRGYRSFQATPLFLLLAFGFFSAFGQQRTISGQVTDANGTPLPAVNVIVKGTTIGTSADFDGNYSLQVPEDANTLVFSYLGFADKEVVIDGRTTIDITLDESTAKLDEVVVIGYGTRNREDLTGAVSTIQAKGIEEQPITTFEQALSGQVSGVQLRQNGAPGGGPEILIRGVASTGDNNAPLYVVDGIPLGNVNSQRDNFVLSSIDPNSIESISVLKDASAKAIYGSRASNGVVVITTKRGKVGKPTITFGTSTGFQTVPEFEQPDVLNAEELRRYRIEFFEDRLFATGALGQSEIADLDRLITLGDLGEGTNWFDEITRSAPISEYNIGINGGTENVRYNISTNYTNQDGTLINTNFKRYSIRANIDVNVTDNIRFGLNLAPTQTIATGGRTDAGRDNFNIFSAVPLSRWTDPSAPVFDENGELTNVALGDVIPFYNVNPVYLLTAREDNRRTNQVLAGSFIEVDILEGLTARTFGSIQYTDRRNTSFEPSDFPGDGALTPNLLGTRQARASISEFTNFNWIWENTLTYSTTISDDHRIDVLAGFTMENRRFDNTIINAVNIIDESIRIPDSDNVDPENVNNFTGRGAAGENSLVSIIGRLDYAYKNKYYVTGTIRRDGSSRFGANTRYGNFPSVAAAWRISNEPFWESIKSTISEFKLEGGYGISGSNANIGDFQAQGRINPSDPNASNPDYVFDGNIAAGSAVTALPNSLLTWEEAKELNLGLDLGFLNDKIFLGIDYYDIETEGFISDLPLPRTSGFGNILTNLGSIENKGFEVELRLSNVFNGKDFQWDANFNFTRNRSKVLDLAAEAGFIRRGAIARQFTETAIGEQVGLYRGFNVTGLFTQAEIDDPNVPKYPGAVEGSLKYEDGNGDGVLGDQEDFVIIGNPNPDFIYGMVHNFRYKDLDLSVIFAGAVGQQIFNGTNQYNGNQDGVFNVDRRQLNRWRPGDDPTTKTIPGTASDLSRQRFRLPNSLSVDDADYLWVRNITLGYNFNGKELGNFFKNARIYTSIQNPFLFTEYDMGNPEINRSADTALVRNVNYGAYPISRIYTLGVNVTF</sequence>
<keyword evidence="6 7" id="KW-0998">Cell outer membrane</keyword>
<dbReference type="InterPro" id="IPR023997">
    <property type="entry name" value="TonB-dep_OMP_SusC/RagA_CS"/>
</dbReference>
<evidence type="ECO:0000256" key="2">
    <source>
        <dbReference type="ARBA" id="ARBA00022448"/>
    </source>
</evidence>